<name>A0AAE1VR17_9SOLA</name>
<dbReference type="AlphaFoldDB" id="A0AAE1VR17"/>
<organism evidence="1 2">
    <name type="scientific">Anisodus tanguticus</name>
    <dbReference type="NCBI Taxonomy" id="243964"/>
    <lineage>
        <taxon>Eukaryota</taxon>
        <taxon>Viridiplantae</taxon>
        <taxon>Streptophyta</taxon>
        <taxon>Embryophyta</taxon>
        <taxon>Tracheophyta</taxon>
        <taxon>Spermatophyta</taxon>
        <taxon>Magnoliopsida</taxon>
        <taxon>eudicotyledons</taxon>
        <taxon>Gunneridae</taxon>
        <taxon>Pentapetalae</taxon>
        <taxon>asterids</taxon>
        <taxon>lamiids</taxon>
        <taxon>Solanales</taxon>
        <taxon>Solanaceae</taxon>
        <taxon>Solanoideae</taxon>
        <taxon>Hyoscyameae</taxon>
        <taxon>Anisodus</taxon>
    </lineage>
</organism>
<keyword evidence="2" id="KW-1185">Reference proteome</keyword>
<accession>A0AAE1VR17</accession>
<evidence type="ECO:0000313" key="2">
    <source>
        <dbReference type="Proteomes" id="UP001291623"/>
    </source>
</evidence>
<dbReference type="PANTHER" id="PTHR35928">
    <property type="entry name" value="RIBOSOMAL PROTEIN S3, MITOCHONDRIAL"/>
    <property type="match status" value="1"/>
</dbReference>
<dbReference type="InterPro" id="IPR044954">
    <property type="entry name" value="Ribosomal_uS3m_plant"/>
</dbReference>
<dbReference type="EMBL" id="JAVYJV010000006">
    <property type="protein sequence ID" value="KAK4369010.1"/>
    <property type="molecule type" value="Genomic_DNA"/>
</dbReference>
<comment type="caution">
    <text evidence="1">The sequence shown here is derived from an EMBL/GenBank/DDBJ whole genome shotgun (WGS) entry which is preliminary data.</text>
</comment>
<proteinExistence type="predicted"/>
<dbReference type="Proteomes" id="UP001291623">
    <property type="component" value="Unassembled WGS sequence"/>
</dbReference>
<gene>
    <name evidence="1" type="ORF">RND71_012802</name>
</gene>
<evidence type="ECO:0000313" key="1">
    <source>
        <dbReference type="EMBL" id="KAK4369010.1"/>
    </source>
</evidence>
<sequence length="158" mass="18292">MKTMKEVMFPNDVHTNSEKMNTWMWCHFNITHGYTTEDCGNLRIELEQMQHVGHLREYISDRAKLNLSRNATQRPNPMFPPTHTINMVFDTDVVNKITYTSMRKEGEGGLRKNLSKSLRVSGTFKHSKYPGIENDKAFLIENDDSFKKAFGPEDALYG</sequence>
<reference evidence="1" key="1">
    <citation type="submission" date="2023-12" db="EMBL/GenBank/DDBJ databases">
        <title>Genome assembly of Anisodus tanguticus.</title>
        <authorList>
            <person name="Wang Y.-J."/>
        </authorList>
    </citation>
    <scope>NUCLEOTIDE SEQUENCE</scope>
    <source>
        <strain evidence="1">KB-2021</strain>
        <tissue evidence="1">Leaf</tissue>
    </source>
</reference>
<dbReference type="PANTHER" id="PTHR35928:SF2">
    <property type="entry name" value="SMALL RIBOSOMAL SUBUNIT PROTEIN US3M"/>
    <property type="match status" value="1"/>
</dbReference>
<protein>
    <submittedName>
        <fullName evidence="1">Uncharacterized protein</fullName>
    </submittedName>
</protein>